<evidence type="ECO:0000313" key="2">
    <source>
        <dbReference type="EMBL" id="KAK9083294.1"/>
    </source>
</evidence>
<keyword evidence="1" id="KW-0812">Transmembrane</keyword>
<organism evidence="2 3">
    <name type="scientific">Stephania cephalantha</name>
    <dbReference type="NCBI Taxonomy" id="152367"/>
    <lineage>
        <taxon>Eukaryota</taxon>
        <taxon>Viridiplantae</taxon>
        <taxon>Streptophyta</taxon>
        <taxon>Embryophyta</taxon>
        <taxon>Tracheophyta</taxon>
        <taxon>Spermatophyta</taxon>
        <taxon>Magnoliopsida</taxon>
        <taxon>Ranunculales</taxon>
        <taxon>Menispermaceae</taxon>
        <taxon>Menispermoideae</taxon>
        <taxon>Cissampelideae</taxon>
        <taxon>Stephania</taxon>
    </lineage>
</organism>
<sequence>MIIYIRSWEICRTIKAIIENNKPIILVHYSINFFYFALLFQRIFIIRMV</sequence>
<dbReference type="Proteomes" id="UP001419268">
    <property type="component" value="Unassembled WGS sequence"/>
</dbReference>
<comment type="caution">
    <text evidence="2">The sequence shown here is derived from an EMBL/GenBank/DDBJ whole genome shotgun (WGS) entry which is preliminary data.</text>
</comment>
<feature type="transmembrane region" description="Helical" evidence="1">
    <location>
        <begin position="25"/>
        <end position="45"/>
    </location>
</feature>
<evidence type="ECO:0000256" key="1">
    <source>
        <dbReference type="SAM" id="Phobius"/>
    </source>
</evidence>
<accession>A0AAP0HDT2</accession>
<dbReference type="EMBL" id="JBBNAG010000013">
    <property type="protein sequence ID" value="KAK9083294.1"/>
    <property type="molecule type" value="Genomic_DNA"/>
</dbReference>
<proteinExistence type="predicted"/>
<protein>
    <submittedName>
        <fullName evidence="2">Uncharacterized protein</fullName>
    </submittedName>
</protein>
<gene>
    <name evidence="2" type="ORF">Scep_029765</name>
</gene>
<keyword evidence="1" id="KW-0472">Membrane</keyword>
<reference evidence="2 3" key="1">
    <citation type="submission" date="2024-01" db="EMBL/GenBank/DDBJ databases">
        <title>Genome assemblies of Stephania.</title>
        <authorList>
            <person name="Yang L."/>
        </authorList>
    </citation>
    <scope>NUCLEOTIDE SEQUENCE [LARGE SCALE GENOMIC DNA]</scope>
    <source>
        <strain evidence="2">JXDWG</strain>
        <tissue evidence="2">Leaf</tissue>
    </source>
</reference>
<evidence type="ECO:0000313" key="3">
    <source>
        <dbReference type="Proteomes" id="UP001419268"/>
    </source>
</evidence>
<dbReference type="AlphaFoldDB" id="A0AAP0HDT2"/>
<keyword evidence="3" id="KW-1185">Reference proteome</keyword>
<name>A0AAP0HDT2_9MAGN</name>
<keyword evidence="1" id="KW-1133">Transmembrane helix</keyword>